<sequence>MLRETIRARHRNEDLTQDASQVNEAEDPDELEGPVDSSETVMPDIEYPFKLPAEDRFTESDIPKLDANTVTICVGKEDKEFEVPKSFIPHLSRQIYDDEDIEPCLKRKEYHRFPPATFRYVAEFLKSGDYTPPLRGEDAESRYLEGVSGENQMVTAFRNSVKIFEIAAEMLLQDLINLVAEKIQYDKVVSGTSSQAHAAHLLHGNPALWRRRADYEARLTQLHCRSI</sequence>
<feature type="compositionally biased region" description="Acidic residues" evidence="1">
    <location>
        <begin position="24"/>
        <end position="33"/>
    </location>
</feature>
<feature type="region of interest" description="Disordered" evidence="1">
    <location>
        <begin position="1"/>
        <end position="39"/>
    </location>
</feature>
<keyword evidence="3" id="KW-1185">Reference proteome</keyword>
<proteinExistence type="predicted"/>
<accession>A0A9P4SJI1</accession>
<gene>
    <name evidence="2" type="ORF">M501DRAFT_1012777</name>
</gene>
<evidence type="ECO:0000256" key="1">
    <source>
        <dbReference type="SAM" id="MobiDB-lite"/>
    </source>
</evidence>
<evidence type="ECO:0000313" key="2">
    <source>
        <dbReference type="EMBL" id="KAF2843424.1"/>
    </source>
</evidence>
<reference evidence="2" key="1">
    <citation type="journal article" date="2020" name="Stud. Mycol.">
        <title>101 Dothideomycetes genomes: a test case for predicting lifestyles and emergence of pathogens.</title>
        <authorList>
            <person name="Haridas S."/>
            <person name="Albert R."/>
            <person name="Binder M."/>
            <person name="Bloem J."/>
            <person name="Labutti K."/>
            <person name="Salamov A."/>
            <person name="Andreopoulos B."/>
            <person name="Baker S."/>
            <person name="Barry K."/>
            <person name="Bills G."/>
            <person name="Bluhm B."/>
            <person name="Cannon C."/>
            <person name="Castanera R."/>
            <person name="Culley D."/>
            <person name="Daum C."/>
            <person name="Ezra D."/>
            <person name="Gonzalez J."/>
            <person name="Henrissat B."/>
            <person name="Kuo A."/>
            <person name="Liang C."/>
            <person name="Lipzen A."/>
            <person name="Lutzoni F."/>
            <person name="Magnuson J."/>
            <person name="Mondo S."/>
            <person name="Nolan M."/>
            <person name="Ohm R."/>
            <person name="Pangilinan J."/>
            <person name="Park H.-J."/>
            <person name="Ramirez L."/>
            <person name="Alfaro M."/>
            <person name="Sun H."/>
            <person name="Tritt A."/>
            <person name="Yoshinaga Y."/>
            <person name="Zwiers L.-H."/>
            <person name="Turgeon B."/>
            <person name="Goodwin S."/>
            <person name="Spatafora J."/>
            <person name="Crous P."/>
            <person name="Grigoriev I."/>
        </authorList>
    </citation>
    <scope>NUCLEOTIDE SEQUENCE</scope>
    <source>
        <strain evidence="2">CBS 101060</strain>
    </source>
</reference>
<evidence type="ECO:0008006" key="4">
    <source>
        <dbReference type="Google" id="ProtNLM"/>
    </source>
</evidence>
<protein>
    <recommendedName>
        <fullName evidence="4">BTB domain-containing protein</fullName>
    </recommendedName>
</protein>
<comment type="caution">
    <text evidence="2">The sequence shown here is derived from an EMBL/GenBank/DDBJ whole genome shotgun (WGS) entry which is preliminary data.</text>
</comment>
<dbReference type="EMBL" id="MU006089">
    <property type="protein sequence ID" value="KAF2843424.1"/>
    <property type="molecule type" value="Genomic_DNA"/>
</dbReference>
<name>A0A9P4SJI1_9PEZI</name>
<evidence type="ECO:0000313" key="3">
    <source>
        <dbReference type="Proteomes" id="UP000799429"/>
    </source>
</evidence>
<dbReference type="OrthoDB" id="3767798at2759"/>
<organism evidence="2 3">
    <name type="scientific">Patellaria atrata CBS 101060</name>
    <dbReference type="NCBI Taxonomy" id="1346257"/>
    <lineage>
        <taxon>Eukaryota</taxon>
        <taxon>Fungi</taxon>
        <taxon>Dikarya</taxon>
        <taxon>Ascomycota</taxon>
        <taxon>Pezizomycotina</taxon>
        <taxon>Dothideomycetes</taxon>
        <taxon>Dothideomycetes incertae sedis</taxon>
        <taxon>Patellariales</taxon>
        <taxon>Patellariaceae</taxon>
        <taxon>Patellaria</taxon>
    </lineage>
</organism>
<dbReference type="Proteomes" id="UP000799429">
    <property type="component" value="Unassembled WGS sequence"/>
</dbReference>
<dbReference type="AlphaFoldDB" id="A0A9P4SJI1"/>
<feature type="compositionally biased region" description="Basic and acidic residues" evidence="1">
    <location>
        <begin position="1"/>
        <end position="14"/>
    </location>
</feature>